<keyword evidence="6 8" id="KW-0520">NAD</keyword>
<dbReference type="InterPro" id="IPR028357">
    <property type="entry name" value="UDPglc_DH_bac"/>
</dbReference>
<dbReference type="PIRSF" id="PIRSF000124">
    <property type="entry name" value="UDPglc_GDPman_dh"/>
    <property type="match status" value="1"/>
</dbReference>
<accession>A0ABM8ZWG5</accession>
<dbReference type="Proteomes" id="UP000838672">
    <property type="component" value="Unassembled WGS sequence"/>
</dbReference>
<dbReference type="Gene3D" id="1.20.5.100">
    <property type="entry name" value="Cytochrome c1, transmembrane anchor, C-terminal"/>
    <property type="match status" value="1"/>
</dbReference>
<comment type="similarity">
    <text evidence="2 8">Belongs to the UDP-glucose/GDP-mannose dehydrogenase family.</text>
</comment>
<dbReference type="InterPro" id="IPR008927">
    <property type="entry name" value="6-PGluconate_DH-like_C_sf"/>
</dbReference>
<evidence type="ECO:0000313" key="10">
    <source>
        <dbReference type="EMBL" id="CAH0534686.1"/>
    </source>
</evidence>
<name>A0ABM8ZWG5_9VIBR</name>
<dbReference type="InterPro" id="IPR036291">
    <property type="entry name" value="NAD(P)-bd_dom_sf"/>
</dbReference>
<dbReference type="InterPro" id="IPR014026">
    <property type="entry name" value="UDP-Glc/GDP-Man_DH_dimer"/>
</dbReference>
<comment type="pathway">
    <text evidence="1">Nucleotide-sugar biosynthesis; UDP-alpha-D-glucuronate biosynthesis; UDP-alpha-D-glucuronate from UDP-alpha-D-glucose: step 1/1.</text>
</comment>
<evidence type="ECO:0000256" key="8">
    <source>
        <dbReference type="PIRNR" id="PIRNR000124"/>
    </source>
</evidence>
<feature type="domain" description="UDP-glucose/GDP-mannose dehydrogenase C-terminal" evidence="9">
    <location>
        <begin position="319"/>
        <end position="423"/>
    </location>
</feature>
<dbReference type="Pfam" id="PF03720">
    <property type="entry name" value="UDPG_MGDP_dh_C"/>
    <property type="match status" value="1"/>
</dbReference>
<evidence type="ECO:0000256" key="5">
    <source>
        <dbReference type="ARBA" id="ARBA00023002"/>
    </source>
</evidence>
<comment type="catalytic activity">
    <reaction evidence="7 8">
        <text>UDP-alpha-D-glucose + 2 NAD(+) + H2O = UDP-alpha-D-glucuronate + 2 NADH + 3 H(+)</text>
        <dbReference type="Rhea" id="RHEA:23596"/>
        <dbReference type="ChEBI" id="CHEBI:15377"/>
        <dbReference type="ChEBI" id="CHEBI:15378"/>
        <dbReference type="ChEBI" id="CHEBI:57540"/>
        <dbReference type="ChEBI" id="CHEBI:57945"/>
        <dbReference type="ChEBI" id="CHEBI:58052"/>
        <dbReference type="ChEBI" id="CHEBI:58885"/>
        <dbReference type="EC" id="1.1.1.22"/>
    </reaction>
</comment>
<evidence type="ECO:0000256" key="2">
    <source>
        <dbReference type="ARBA" id="ARBA00006601"/>
    </source>
</evidence>
<dbReference type="InterPro" id="IPR014027">
    <property type="entry name" value="UDP-Glc/GDP-Man_DH_C"/>
</dbReference>
<dbReference type="NCBIfam" id="TIGR03026">
    <property type="entry name" value="NDP-sugDHase"/>
    <property type="match status" value="1"/>
</dbReference>
<dbReference type="SUPFAM" id="SSF51735">
    <property type="entry name" value="NAD(P)-binding Rossmann-fold domains"/>
    <property type="match status" value="1"/>
</dbReference>
<dbReference type="Pfam" id="PF03721">
    <property type="entry name" value="UDPG_MGDP_dh_N"/>
    <property type="match status" value="1"/>
</dbReference>
<comment type="caution">
    <text evidence="10">The sequence shown here is derived from an EMBL/GenBank/DDBJ whole genome shotgun (WGS) entry which is preliminary data.</text>
</comment>
<evidence type="ECO:0000256" key="3">
    <source>
        <dbReference type="ARBA" id="ARBA00012954"/>
    </source>
</evidence>
<evidence type="ECO:0000256" key="1">
    <source>
        <dbReference type="ARBA" id="ARBA00004701"/>
    </source>
</evidence>
<evidence type="ECO:0000259" key="9">
    <source>
        <dbReference type="SMART" id="SM00984"/>
    </source>
</evidence>
<sequence length="451" mass="49895">MRVTVFGVGYVGLVQAVCLADSGHDVHCVDIDAHKIERLRQGQVTIYEPGLEALLVRNLRDKRLTFSTDLGAGIRFAQVLFIAVGTPTAEDGQADLTYVLAAAKNIGEQLTSDAVVVIKSTVPVGTGDQVQQIIEQQLTARQQSLTIAVVSNPEFLKEGSALNDCAKPDRIIIGTDSHYAEQQMRELYAAFNRTRDKILLMDRRSAELSKYAANCMLATKISFMNEIANLAEQLGADVESVRHGIGSDPRIGYQFIYPGCGYGGSCFPKDVQALSHSGAAHHVPTNILNAVHATNCAQKQKLLHHLQRHFSTLSGKTIAVWGLAFKPNTDDIRDAPSIDLIQGLCAQQARVQVYDPKAMDNTQRYFGQQQGIQYCDDKYATLNGADALVICTEWKEFWAPDFERMLVALKHPVLVDGRNLYEPQRMQHRGFYYYAIGRGASVQRPKRAVKN</sequence>
<organism evidence="10 11">
    <name type="scientific">Vibrio stylophorae</name>
    <dbReference type="NCBI Taxonomy" id="659351"/>
    <lineage>
        <taxon>Bacteria</taxon>
        <taxon>Pseudomonadati</taxon>
        <taxon>Pseudomonadota</taxon>
        <taxon>Gammaproteobacteria</taxon>
        <taxon>Vibrionales</taxon>
        <taxon>Vibrionaceae</taxon>
        <taxon>Vibrio</taxon>
    </lineage>
</organism>
<protein>
    <recommendedName>
        <fullName evidence="4 8">UDP-glucose 6-dehydrogenase</fullName>
        <ecNumber evidence="3 8">1.1.1.22</ecNumber>
    </recommendedName>
</protein>
<dbReference type="InterPro" id="IPR001732">
    <property type="entry name" value="UDP-Glc/GDP-Man_DH_N"/>
</dbReference>
<evidence type="ECO:0000256" key="6">
    <source>
        <dbReference type="ARBA" id="ARBA00023027"/>
    </source>
</evidence>
<dbReference type="RefSeq" id="WP_237467702.1">
    <property type="nucleotide sequence ID" value="NZ_CAKLDI010000001.1"/>
</dbReference>
<dbReference type="SMART" id="SM00984">
    <property type="entry name" value="UDPG_MGDP_dh_C"/>
    <property type="match status" value="1"/>
</dbReference>
<evidence type="ECO:0000256" key="7">
    <source>
        <dbReference type="ARBA" id="ARBA00047473"/>
    </source>
</evidence>
<dbReference type="InterPro" id="IPR036220">
    <property type="entry name" value="UDP-Glc/GDP-Man_DH_C_sf"/>
</dbReference>
<dbReference type="Pfam" id="PF00984">
    <property type="entry name" value="UDPG_MGDP_dh"/>
    <property type="match status" value="1"/>
</dbReference>
<dbReference type="SUPFAM" id="SSF52413">
    <property type="entry name" value="UDP-glucose/GDP-mannose dehydrogenase C-terminal domain"/>
    <property type="match status" value="1"/>
</dbReference>
<reference evidence="10" key="1">
    <citation type="submission" date="2021-11" db="EMBL/GenBank/DDBJ databases">
        <authorList>
            <person name="Rodrigo-Torres L."/>
            <person name="Arahal R. D."/>
            <person name="Lucena T."/>
        </authorList>
    </citation>
    <scope>NUCLEOTIDE SEQUENCE</scope>
    <source>
        <strain evidence="10">CECT 7929</strain>
    </source>
</reference>
<keyword evidence="11" id="KW-1185">Reference proteome</keyword>
<dbReference type="Gene3D" id="3.40.50.720">
    <property type="entry name" value="NAD(P)-binding Rossmann-like Domain"/>
    <property type="match status" value="2"/>
</dbReference>
<dbReference type="PANTHER" id="PTHR43750:SF3">
    <property type="entry name" value="UDP-GLUCOSE 6-DEHYDROGENASE TUAD"/>
    <property type="match status" value="1"/>
</dbReference>
<dbReference type="EMBL" id="CAKLDI010000001">
    <property type="protein sequence ID" value="CAH0534686.1"/>
    <property type="molecule type" value="Genomic_DNA"/>
</dbReference>
<evidence type="ECO:0000313" key="11">
    <source>
        <dbReference type="Proteomes" id="UP000838672"/>
    </source>
</evidence>
<dbReference type="InterPro" id="IPR017476">
    <property type="entry name" value="UDP-Glc/GDP-Man"/>
</dbReference>
<dbReference type="PANTHER" id="PTHR43750">
    <property type="entry name" value="UDP-GLUCOSE 6-DEHYDROGENASE TUAD"/>
    <property type="match status" value="1"/>
</dbReference>
<dbReference type="GO" id="GO:0003979">
    <property type="term" value="F:UDP-glucose 6-dehydrogenase activity"/>
    <property type="evidence" value="ECO:0007669"/>
    <property type="project" value="UniProtKB-EC"/>
</dbReference>
<dbReference type="SUPFAM" id="SSF48179">
    <property type="entry name" value="6-phosphogluconate dehydrogenase C-terminal domain-like"/>
    <property type="match status" value="1"/>
</dbReference>
<proteinExistence type="inferred from homology"/>
<dbReference type="EC" id="1.1.1.22" evidence="3 8"/>
<dbReference type="PIRSF" id="PIRSF500134">
    <property type="entry name" value="UDPglc_DH_bac"/>
    <property type="match status" value="1"/>
</dbReference>
<keyword evidence="5 8" id="KW-0560">Oxidoreductase</keyword>
<gene>
    <name evidence="10" type="primary">rkpK</name>
    <name evidence="10" type="ORF">VST7929_02636</name>
</gene>
<evidence type="ECO:0000256" key="4">
    <source>
        <dbReference type="ARBA" id="ARBA00015132"/>
    </source>
</evidence>